<name>A0A388T6F2_9ACTN</name>
<dbReference type="AlphaFoldDB" id="A0A388T6F2"/>
<dbReference type="Proteomes" id="UP000265354">
    <property type="component" value="Unassembled WGS sequence"/>
</dbReference>
<accession>A0A388T6F2</accession>
<organism evidence="1 2">
    <name type="scientific">Streptomyces spongiicola</name>
    <dbReference type="NCBI Taxonomy" id="1690221"/>
    <lineage>
        <taxon>Bacteria</taxon>
        <taxon>Bacillati</taxon>
        <taxon>Actinomycetota</taxon>
        <taxon>Actinomycetes</taxon>
        <taxon>Kitasatosporales</taxon>
        <taxon>Streptomycetaceae</taxon>
        <taxon>Streptomyces</taxon>
    </lineage>
</organism>
<proteinExistence type="predicted"/>
<gene>
    <name evidence="1" type="ORF">SSP531S_50450</name>
</gene>
<protein>
    <submittedName>
        <fullName evidence="1">Uncharacterized protein</fullName>
    </submittedName>
</protein>
<reference evidence="1 2" key="1">
    <citation type="submission" date="2018-07" db="EMBL/GenBank/DDBJ databases">
        <title>Whole Genome Shotgun Sequence of Streptomyces spongiicola strain 531S.</title>
        <authorList>
            <person name="Dohra H."/>
            <person name="Kodani S."/>
        </authorList>
    </citation>
    <scope>NUCLEOTIDE SEQUENCE [LARGE SCALE GENOMIC DNA]</scope>
    <source>
        <strain evidence="1 2">531S</strain>
    </source>
</reference>
<dbReference type="EMBL" id="BGZL01000019">
    <property type="protein sequence ID" value="GBQ03570.1"/>
    <property type="molecule type" value="Genomic_DNA"/>
</dbReference>
<comment type="caution">
    <text evidence="1">The sequence shown here is derived from an EMBL/GenBank/DDBJ whole genome shotgun (WGS) entry which is preliminary data.</text>
</comment>
<evidence type="ECO:0000313" key="2">
    <source>
        <dbReference type="Proteomes" id="UP000265354"/>
    </source>
</evidence>
<evidence type="ECO:0000313" key="1">
    <source>
        <dbReference type="EMBL" id="GBQ03570.1"/>
    </source>
</evidence>
<sequence>MKGPWSSPQVLSDARTQFQGDRIAGRIELGLLRRENELAVTAGAGREIIAAPDSTRQVLGVGQARSRTRRAVERTVPFGLYCYTITVIWYTLHGHHPHDTAEHRARAPWYLTKTHPAFSGMTAKLRRTTIAARFMIDAGQPTDTEIRAVQKAWAAASTDLG</sequence>